<name>L5MK17_MYODS</name>
<evidence type="ECO:0000256" key="1">
    <source>
        <dbReference type="SAM" id="MobiDB-lite"/>
    </source>
</evidence>
<organism evidence="2 3">
    <name type="scientific">Myotis davidii</name>
    <name type="common">David's myotis</name>
    <dbReference type="NCBI Taxonomy" id="225400"/>
    <lineage>
        <taxon>Eukaryota</taxon>
        <taxon>Metazoa</taxon>
        <taxon>Chordata</taxon>
        <taxon>Craniata</taxon>
        <taxon>Vertebrata</taxon>
        <taxon>Euteleostomi</taxon>
        <taxon>Mammalia</taxon>
        <taxon>Eutheria</taxon>
        <taxon>Laurasiatheria</taxon>
        <taxon>Chiroptera</taxon>
        <taxon>Yangochiroptera</taxon>
        <taxon>Vespertilionidae</taxon>
        <taxon>Myotis</taxon>
    </lineage>
</organism>
<reference evidence="3" key="1">
    <citation type="journal article" date="2013" name="Science">
        <title>Comparative analysis of bat genomes provides insight into the evolution of flight and immunity.</title>
        <authorList>
            <person name="Zhang G."/>
            <person name="Cowled C."/>
            <person name="Shi Z."/>
            <person name="Huang Z."/>
            <person name="Bishop-Lilly K.A."/>
            <person name="Fang X."/>
            <person name="Wynne J.W."/>
            <person name="Xiong Z."/>
            <person name="Baker M.L."/>
            <person name="Zhao W."/>
            <person name="Tachedjian M."/>
            <person name="Zhu Y."/>
            <person name="Zhou P."/>
            <person name="Jiang X."/>
            <person name="Ng J."/>
            <person name="Yang L."/>
            <person name="Wu L."/>
            <person name="Xiao J."/>
            <person name="Feng Y."/>
            <person name="Chen Y."/>
            <person name="Sun X."/>
            <person name="Zhang Y."/>
            <person name="Marsh G.A."/>
            <person name="Crameri G."/>
            <person name="Broder C.C."/>
            <person name="Frey K.G."/>
            <person name="Wang L.F."/>
            <person name="Wang J."/>
        </authorList>
    </citation>
    <scope>NUCLEOTIDE SEQUENCE [LARGE SCALE GENOMIC DNA]</scope>
</reference>
<keyword evidence="3" id="KW-1185">Reference proteome</keyword>
<dbReference type="Proteomes" id="UP000010556">
    <property type="component" value="Unassembled WGS sequence"/>
</dbReference>
<dbReference type="EMBL" id="KB098737">
    <property type="protein sequence ID" value="ELK38620.1"/>
    <property type="molecule type" value="Genomic_DNA"/>
</dbReference>
<feature type="region of interest" description="Disordered" evidence="1">
    <location>
        <begin position="43"/>
        <end position="69"/>
    </location>
</feature>
<evidence type="ECO:0000313" key="3">
    <source>
        <dbReference type="Proteomes" id="UP000010556"/>
    </source>
</evidence>
<accession>L5MK17</accession>
<sequence length="69" mass="6832">MGATPVLKKPAEPFPQEGELSNVLSTCCSGPRGNAVARRCSRPEGAGKAQDGEAGGAFGTAGASLFLPG</sequence>
<gene>
    <name evidence="2" type="ORF">MDA_GLEAN10006176</name>
</gene>
<dbReference type="AlphaFoldDB" id="L5MK17"/>
<evidence type="ECO:0000313" key="2">
    <source>
        <dbReference type="EMBL" id="ELK38620.1"/>
    </source>
</evidence>
<protein>
    <submittedName>
        <fullName evidence="2">Uncharacterized protein</fullName>
    </submittedName>
</protein>
<proteinExistence type="predicted"/>